<keyword evidence="1" id="KW-0812">Transmembrane</keyword>
<evidence type="ECO:0000313" key="2">
    <source>
        <dbReference type="EMBL" id="MPC91753.1"/>
    </source>
</evidence>
<evidence type="ECO:0000313" key="3">
    <source>
        <dbReference type="Proteomes" id="UP000324222"/>
    </source>
</evidence>
<dbReference type="AlphaFoldDB" id="A0A5B7JBJ0"/>
<gene>
    <name evidence="2" type="ORF">E2C01_086810</name>
</gene>
<reference evidence="2 3" key="1">
    <citation type="submission" date="2019-05" db="EMBL/GenBank/DDBJ databases">
        <title>Another draft genome of Portunus trituberculatus and its Hox gene families provides insights of decapod evolution.</title>
        <authorList>
            <person name="Jeong J.-H."/>
            <person name="Song I."/>
            <person name="Kim S."/>
            <person name="Choi T."/>
            <person name="Kim D."/>
            <person name="Ryu S."/>
            <person name="Kim W."/>
        </authorList>
    </citation>
    <scope>NUCLEOTIDE SEQUENCE [LARGE SCALE GENOMIC DNA]</scope>
    <source>
        <tissue evidence="2">Muscle</tissue>
    </source>
</reference>
<accession>A0A5B7JBJ0</accession>
<sequence>MLDDKYMQEFTSCSWYPACHWVLAVQTLAASFITSKCDEWRSAFHAPYIFDGAPTYIFSVCPSIVYIYLTLALLLDLSRVCHCCRIEHDAR</sequence>
<proteinExistence type="predicted"/>
<evidence type="ECO:0000256" key="1">
    <source>
        <dbReference type="SAM" id="Phobius"/>
    </source>
</evidence>
<name>A0A5B7JBJ0_PORTR</name>
<organism evidence="2 3">
    <name type="scientific">Portunus trituberculatus</name>
    <name type="common">Swimming crab</name>
    <name type="synonym">Neptunus trituberculatus</name>
    <dbReference type="NCBI Taxonomy" id="210409"/>
    <lineage>
        <taxon>Eukaryota</taxon>
        <taxon>Metazoa</taxon>
        <taxon>Ecdysozoa</taxon>
        <taxon>Arthropoda</taxon>
        <taxon>Crustacea</taxon>
        <taxon>Multicrustacea</taxon>
        <taxon>Malacostraca</taxon>
        <taxon>Eumalacostraca</taxon>
        <taxon>Eucarida</taxon>
        <taxon>Decapoda</taxon>
        <taxon>Pleocyemata</taxon>
        <taxon>Brachyura</taxon>
        <taxon>Eubrachyura</taxon>
        <taxon>Portunoidea</taxon>
        <taxon>Portunidae</taxon>
        <taxon>Portuninae</taxon>
        <taxon>Portunus</taxon>
    </lineage>
</organism>
<dbReference type="Proteomes" id="UP000324222">
    <property type="component" value="Unassembled WGS sequence"/>
</dbReference>
<comment type="caution">
    <text evidence="2">The sequence shown here is derived from an EMBL/GenBank/DDBJ whole genome shotgun (WGS) entry which is preliminary data.</text>
</comment>
<keyword evidence="1" id="KW-1133">Transmembrane helix</keyword>
<protein>
    <submittedName>
        <fullName evidence="2">Uncharacterized protein</fullName>
    </submittedName>
</protein>
<feature type="transmembrane region" description="Helical" evidence="1">
    <location>
        <begin position="55"/>
        <end position="75"/>
    </location>
</feature>
<keyword evidence="1" id="KW-0472">Membrane</keyword>
<keyword evidence="3" id="KW-1185">Reference proteome</keyword>
<dbReference type="EMBL" id="VSRR010088830">
    <property type="protein sequence ID" value="MPC91753.1"/>
    <property type="molecule type" value="Genomic_DNA"/>
</dbReference>